<feature type="region of interest" description="Disordered" evidence="1">
    <location>
        <begin position="72"/>
        <end position="116"/>
    </location>
</feature>
<dbReference type="AlphaFoldDB" id="A0A0D6R612"/>
<dbReference type="GO" id="GO:0009966">
    <property type="term" value="P:regulation of signal transduction"/>
    <property type="evidence" value="ECO:0007669"/>
    <property type="project" value="InterPro"/>
</dbReference>
<name>A0A0D6R612_ARACU</name>
<accession>A0A0D6R612</accession>
<dbReference type="GO" id="GO:0004864">
    <property type="term" value="F:protein phosphatase inhibitor activity"/>
    <property type="evidence" value="ECO:0007669"/>
    <property type="project" value="InterPro"/>
</dbReference>
<evidence type="ECO:0000256" key="1">
    <source>
        <dbReference type="SAM" id="MobiDB-lite"/>
    </source>
</evidence>
<dbReference type="Pfam" id="PF04979">
    <property type="entry name" value="IPP-2"/>
    <property type="match status" value="1"/>
</dbReference>
<dbReference type="InterPro" id="IPR007062">
    <property type="entry name" value="PPI-2"/>
</dbReference>
<sequence>MKKKESGRVRARVVWDEGNLEEIEANKPVRQKITEPKTPYHVPKYEDDFIGVSDEEKTLDTVAHAEAIRTALSKVESSSSEWSRQGDWTSSGDEAEDMEQDEVVHSENGNKPSFEDLRRLHYDEYQKVKQLRQQHSVENEDVEVNGKERLFNCSNQQQQQPMEDAFSRLEIFQGGNREESG</sequence>
<evidence type="ECO:0008006" key="3">
    <source>
        <dbReference type="Google" id="ProtNLM"/>
    </source>
</evidence>
<proteinExistence type="predicted"/>
<reference evidence="2" key="1">
    <citation type="submission" date="2015-03" db="EMBL/GenBank/DDBJ databases">
        <title>A transcriptome of Araucaria cunninghamii, an australian fine timber species.</title>
        <authorList>
            <person name="Jing Yi C.J.Y."/>
            <person name="Yin San L.Y.S."/>
            <person name="Abdul Karim S.S."/>
            <person name="Wan Azmi N.N."/>
            <person name="Hercus R.R."/>
            <person name="Croft L.L."/>
        </authorList>
    </citation>
    <scope>NUCLEOTIDE SEQUENCE</scope>
    <source>
        <strain evidence="2">MI0301</strain>
        <tissue evidence="2">Leaf</tissue>
    </source>
</reference>
<organism evidence="2">
    <name type="scientific">Araucaria cunninghamii</name>
    <name type="common">Hoop pine</name>
    <name type="synonym">Moreton Bay pine</name>
    <dbReference type="NCBI Taxonomy" id="56994"/>
    <lineage>
        <taxon>Eukaryota</taxon>
        <taxon>Viridiplantae</taxon>
        <taxon>Streptophyta</taxon>
        <taxon>Embryophyta</taxon>
        <taxon>Tracheophyta</taxon>
        <taxon>Spermatophyta</taxon>
        <taxon>Pinopsida</taxon>
        <taxon>Pinidae</taxon>
        <taxon>Conifers II</taxon>
        <taxon>Araucariales</taxon>
        <taxon>Araucariaceae</taxon>
        <taxon>Araucaria</taxon>
    </lineage>
</organism>
<evidence type="ECO:0000313" key="2">
    <source>
        <dbReference type="EMBL" id="JAG98254.1"/>
    </source>
</evidence>
<feature type="compositionally biased region" description="Low complexity" evidence="1">
    <location>
        <begin position="73"/>
        <end position="83"/>
    </location>
</feature>
<protein>
    <recommendedName>
        <fullName evidence="3">Protein phosphatase inhibitor 2</fullName>
    </recommendedName>
</protein>
<dbReference type="PANTHER" id="PTHR12398:SF20">
    <property type="entry name" value="PROTEIN PHOSPHATASE 1 REGULATORY INHIBITOR SUBUNIT 2"/>
    <property type="match status" value="1"/>
</dbReference>
<dbReference type="PANTHER" id="PTHR12398">
    <property type="entry name" value="PROTEIN PHOSPHATASE INHIBITOR"/>
    <property type="match status" value="1"/>
</dbReference>
<dbReference type="EMBL" id="GCKF01027084">
    <property type="protein sequence ID" value="JAG98254.1"/>
    <property type="molecule type" value="Transcribed_RNA"/>
</dbReference>